<proteinExistence type="predicted"/>
<dbReference type="WBParaSite" id="RSKR_0000245300.1">
    <property type="protein sequence ID" value="RSKR_0000245300.1"/>
    <property type="gene ID" value="RSKR_0000245300"/>
</dbReference>
<evidence type="ECO:0000313" key="1">
    <source>
        <dbReference type="Proteomes" id="UP000095286"/>
    </source>
</evidence>
<evidence type="ECO:0000313" key="2">
    <source>
        <dbReference type="WBParaSite" id="RSKR_0000245300.1"/>
    </source>
</evidence>
<reference evidence="2" key="1">
    <citation type="submission" date="2016-11" db="UniProtKB">
        <authorList>
            <consortium name="WormBaseParasite"/>
        </authorList>
    </citation>
    <scope>IDENTIFICATION</scope>
    <source>
        <strain evidence="2">KR3021</strain>
    </source>
</reference>
<organism evidence="1 2">
    <name type="scientific">Rhabditophanes sp. KR3021</name>
    <dbReference type="NCBI Taxonomy" id="114890"/>
    <lineage>
        <taxon>Eukaryota</taxon>
        <taxon>Metazoa</taxon>
        <taxon>Ecdysozoa</taxon>
        <taxon>Nematoda</taxon>
        <taxon>Chromadorea</taxon>
        <taxon>Rhabditida</taxon>
        <taxon>Tylenchina</taxon>
        <taxon>Panagrolaimomorpha</taxon>
        <taxon>Strongyloidoidea</taxon>
        <taxon>Alloionematidae</taxon>
        <taxon>Rhabditophanes</taxon>
    </lineage>
</organism>
<dbReference type="Proteomes" id="UP000095286">
    <property type="component" value="Unplaced"/>
</dbReference>
<protein>
    <submittedName>
        <fullName evidence="2">SURF1-like protein</fullName>
    </submittedName>
</protein>
<accession>A0AC35TNZ6</accession>
<name>A0AC35TNZ6_9BILA</name>
<sequence>MCSRLILVIPAFTFSLGCWQVQRWYWKVQLIDELKKQIALNVVQFPFEDLSKLETMEFNKVELEGEFIHEREFLIFPRGRFDPEFQKNDRGGGLIASNTSSSSGAHIIAPFKIKGTDLIVMVNRGWVPQTHMAKSARKGTFPTGPQRLTAIIRKSEGRPQFVSENNIAKGIWFYKNFKQMGEYCGSAPIFLDATTEHSYFPNGPIAGQTNVEIRNKHVEYLATWYSLTALTLIMWYARFIK</sequence>